<evidence type="ECO:0000313" key="2">
    <source>
        <dbReference type="Proteomes" id="UP001482620"/>
    </source>
</evidence>
<accession>A0ABV0VK10</accession>
<keyword evidence="2" id="KW-1185">Reference proteome</keyword>
<protein>
    <submittedName>
        <fullName evidence="1">Uncharacterized protein</fullName>
    </submittedName>
</protein>
<gene>
    <name evidence="1" type="ORF">ILYODFUR_036319</name>
</gene>
<reference evidence="1 2" key="1">
    <citation type="submission" date="2021-06" db="EMBL/GenBank/DDBJ databases">
        <authorList>
            <person name="Palmer J.M."/>
        </authorList>
    </citation>
    <scope>NUCLEOTIDE SEQUENCE [LARGE SCALE GENOMIC DNA]</scope>
    <source>
        <strain evidence="2">if_2019</strain>
        <tissue evidence="1">Muscle</tissue>
    </source>
</reference>
<dbReference type="EMBL" id="JAHRIQ010111590">
    <property type="protein sequence ID" value="MEQ2257596.1"/>
    <property type="molecule type" value="Genomic_DNA"/>
</dbReference>
<evidence type="ECO:0000313" key="1">
    <source>
        <dbReference type="EMBL" id="MEQ2257596.1"/>
    </source>
</evidence>
<comment type="caution">
    <text evidence="1">The sequence shown here is derived from an EMBL/GenBank/DDBJ whole genome shotgun (WGS) entry which is preliminary data.</text>
</comment>
<proteinExistence type="predicted"/>
<organism evidence="1 2">
    <name type="scientific">Ilyodon furcidens</name>
    <name type="common">goldbreast splitfin</name>
    <dbReference type="NCBI Taxonomy" id="33524"/>
    <lineage>
        <taxon>Eukaryota</taxon>
        <taxon>Metazoa</taxon>
        <taxon>Chordata</taxon>
        <taxon>Craniata</taxon>
        <taxon>Vertebrata</taxon>
        <taxon>Euteleostomi</taxon>
        <taxon>Actinopterygii</taxon>
        <taxon>Neopterygii</taxon>
        <taxon>Teleostei</taxon>
        <taxon>Neoteleostei</taxon>
        <taxon>Acanthomorphata</taxon>
        <taxon>Ovalentaria</taxon>
        <taxon>Atherinomorphae</taxon>
        <taxon>Cyprinodontiformes</taxon>
        <taxon>Goodeidae</taxon>
        <taxon>Ilyodon</taxon>
    </lineage>
</organism>
<dbReference type="Proteomes" id="UP001482620">
    <property type="component" value="Unassembled WGS sequence"/>
</dbReference>
<sequence length="126" mass="14199">MGFRLQCSGVIFQTLTLFTAKSLPYHVLTYLQPVDVPIRQGKLLGLLLKHRSLLFSQIKHLSLCDPTVHAEKLHTIQNPSPLISDSDLINSVHLSLIITAHNMMELQNKSNKMVDNTIMDKHAAIF</sequence>
<name>A0ABV0VK10_9TELE</name>